<dbReference type="OrthoDB" id="2360201at2"/>
<dbReference type="Gene3D" id="3.30.70.1950">
    <property type="match status" value="1"/>
</dbReference>
<dbReference type="PANTHER" id="PTHR39161:SF1">
    <property type="entry name" value="ADAPTER PROTEIN MECA 1"/>
    <property type="match status" value="1"/>
</dbReference>
<dbReference type="GeneID" id="86857928"/>
<evidence type="ECO:0000313" key="6">
    <source>
        <dbReference type="Proteomes" id="UP001069145"/>
    </source>
</evidence>
<dbReference type="Pfam" id="PF05389">
    <property type="entry name" value="MecA"/>
    <property type="match status" value="1"/>
</dbReference>
<feature type="region of interest" description="Disordered" evidence="2">
    <location>
        <begin position="100"/>
        <end position="119"/>
    </location>
</feature>
<dbReference type="Proteomes" id="UP001069145">
    <property type="component" value="Unassembled WGS sequence"/>
</dbReference>
<sequence>MEMEYLNDNTMRVFIAKDDLESRGITLLDLMKDQSQVENFFMSILEEADVSKRFQDSEALTFQVLPKNGGIDLYISKATADGQYMDKDGLENLLENITQNMSPEEENSSTNPSEADTKGGRPELALAFKSWDQVLTFLKSYQVDEASLEVYVYQELFQVIIRFEKEDLTQARQADLTSYALEFGQLSPFAPALLREHGQLLIHPESINQVAQLFQ</sequence>
<organism evidence="4 5">
    <name type="scientific">Aerococcus urinae</name>
    <dbReference type="NCBI Taxonomy" id="1376"/>
    <lineage>
        <taxon>Bacteria</taxon>
        <taxon>Bacillati</taxon>
        <taxon>Bacillota</taxon>
        <taxon>Bacilli</taxon>
        <taxon>Lactobacillales</taxon>
        <taxon>Aerococcaceae</taxon>
        <taxon>Aerococcus</taxon>
    </lineage>
</organism>
<dbReference type="KEGG" id="aun:AWM73_02590"/>
<dbReference type="Proteomes" id="UP000594771">
    <property type="component" value="Chromosome"/>
</dbReference>
<dbReference type="EMBL" id="JAOTML010000003">
    <property type="protein sequence ID" value="MCY3053116.1"/>
    <property type="molecule type" value="Genomic_DNA"/>
</dbReference>
<reference evidence="4 5" key="1">
    <citation type="submission" date="2020-12" db="EMBL/GenBank/DDBJ databases">
        <title>FDA dAtabase for Regulatory Grade micrObial Sequences (FDA-ARGOS): Supporting development and validation of Infectious Disease Dx tests.</title>
        <authorList>
            <person name="Sproer C."/>
            <person name="Gronow S."/>
            <person name="Severitt S."/>
            <person name="Schroder I."/>
            <person name="Tallon L."/>
            <person name="Sadzewicz L."/>
            <person name="Zhao X."/>
            <person name="Boylan J."/>
            <person name="Ott S."/>
            <person name="Bowen H."/>
            <person name="Vavikolanu K."/>
            <person name="Mehta A."/>
            <person name="Aluvathingal J."/>
            <person name="Nadendla S."/>
            <person name="Lowell S."/>
            <person name="Myers T."/>
            <person name="Yan Y."/>
            <person name="Sichtig H."/>
        </authorList>
    </citation>
    <scope>NUCLEOTIDE SEQUENCE [LARGE SCALE GENOMIC DNA]</scope>
    <source>
        <strain evidence="4 5">FDAARGOS_911</strain>
    </source>
</reference>
<evidence type="ECO:0000256" key="1">
    <source>
        <dbReference type="ARBA" id="ARBA00005397"/>
    </source>
</evidence>
<keyword evidence="6" id="KW-1185">Reference proteome</keyword>
<protein>
    <submittedName>
        <fullName evidence="4">Adaptor protein MecA</fullName>
    </submittedName>
</protein>
<evidence type="ECO:0000256" key="2">
    <source>
        <dbReference type="SAM" id="MobiDB-lite"/>
    </source>
</evidence>
<evidence type="ECO:0000313" key="5">
    <source>
        <dbReference type="Proteomes" id="UP000594771"/>
    </source>
</evidence>
<dbReference type="PANTHER" id="PTHR39161">
    <property type="entry name" value="ADAPTER PROTEIN MECA"/>
    <property type="match status" value="1"/>
</dbReference>
<dbReference type="PIRSF" id="PIRSF029008">
    <property type="entry name" value="MecA"/>
    <property type="match status" value="1"/>
</dbReference>
<comment type="similarity">
    <text evidence="1">Belongs to the MecA family.</text>
</comment>
<dbReference type="InterPro" id="IPR038471">
    <property type="entry name" value="MecA_C_sf"/>
</dbReference>
<proteinExistence type="inferred from homology"/>
<dbReference type="InterPro" id="IPR008681">
    <property type="entry name" value="Neg-reg_MecA"/>
</dbReference>
<name>A0A0X8FE52_9LACT</name>
<evidence type="ECO:0000313" key="3">
    <source>
        <dbReference type="EMBL" id="MCY3053116.1"/>
    </source>
</evidence>
<reference evidence="3" key="2">
    <citation type="submission" date="2022-09" db="EMBL/GenBank/DDBJ databases">
        <title>Aerococcus urinae taxonomy study.</title>
        <authorList>
            <person name="Christensen J."/>
            <person name="Senneby E."/>
        </authorList>
    </citation>
    <scope>NUCLEOTIDE SEQUENCE</scope>
    <source>
        <strain evidence="3">NLD-066-U95</strain>
    </source>
</reference>
<accession>A0A0X8FE52</accession>
<evidence type="ECO:0000313" key="4">
    <source>
        <dbReference type="EMBL" id="QPS01195.1"/>
    </source>
</evidence>
<dbReference type="AlphaFoldDB" id="A0A0X8FE52"/>
<dbReference type="RefSeq" id="WP_060777957.1">
    <property type="nucleotide sequence ID" value="NZ_CAJHLF010000003.1"/>
</dbReference>
<dbReference type="EMBL" id="CP065662">
    <property type="protein sequence ID" value="QPS01195.1"/>
    <property type="molecule type" value="Genomic_DNA"/>
</dbReference>
<gene>
    <name evidence="4" type="ORF">I6G68_07460</name>
    <name evidence="3" type="ORF">ODY43_03850</name>
</gene>